<comment type="similarity">
    <text evidence="2">Belongs to the methyltransferase superfamily. L-isoaspartyl/D-aspartyl protein methyltransferase family.</text>
</comment>
<dbReference type="OrthoDB" id="73890at2759"/>
<organism evidence="9 10">
    <name type="scientific">Ectocarpus siliculosus</name>
    <name type="common">Brown alga</name>
    <name type="synonym">Conferva siliculosa</name>
    <dbReference type="NCBI Taxonomy" id="2880"/>
    <lineage>
        <taxon>Eukaryota</taxon>
        <taxon>Sar</taxon>
        <taxon>Stramenopiles</taxon>
        <taxon>Ochrophyta</taxon>
        <taxon>PX clade</taxon>
        <taxon>Phaeophyceae</taxon>
        <taxon>Ectocarpales</taxon>
        <taxon>Ectocarpaceae</taxon>
        <taxon>Ectocarpus</taxon>
    </lineage>
</organism>
<evidence type="ECO:0000256" key="5">
    <source>
        <dbReference type="ARBA" id="ARBA00022603"/>
    </source>
</evidence>
<dbReference type="CDD" id="cd02440">
    <property type="entry name" value="AdoMet_MTases"/>
    <property type="match status" value="1"/>
</dbReference>
<name>D7FPW4_ECTSI</name>
<feature type="signal peptide" evidence="8">
    <location>
        <begin position="1"/>
        <end position="23"/>
    </location>
</feature>
<dbReference type="AlphaFoldDB" id="D7FPW4"/>
<dbReference type="EC" id="2.1.1.77" evidence="3"/>
<dbReference type="NCBIfam" id="TIGR00080">
    <property type="entry name" value="pimt"/>
    <property type="match status" value="1"/>
</dbReference>
<dbReference type="FunCoup" id="D7FPW4">
    <property type="interactions" value="100"/>
</dbReference>
<dbReference type="SUPFAM" id="SSF53335">
    <property type="entry name" value="S-adenosyl-L-methionine-dependent methyltransferases"/>
    <property type="match status" value="1"/>
</dbReference>
<feature type="chain" id="PRO_5003095756" description="protein-L-isoaspartate(D-aspartate) O-methyltransferase" evidence="8">
    <location>
        <begin position="24"/>
        <end position="331"/>
    </location>
</feature>
<dbReference type="STRING" id="2880.D7FPW4"/>
<reference evidence="9 10" key="1">
    <citation type="journal article" date="2010" name="Nature">
        <title>The Ectocarpus genome and the independent evolution of multicellularity in brown algae.</title>
        <authorList>
            <person name="Cock J.M."/>
            <person name="Sterck L."/>
            <person name="Rouze P."/>
            <person name="Scornet D."/>
            <person name="Allen A.E."/>
            <person name="Amoutzias G."/>
            <person name="Anthouard V."/>
            <person name="Artiguenave F."/>
            <person name="Aury J.M."/>
            <person name="Badger J.H."/>
            <person name="Beszteri B."/>
            <person name="Billiau K."/>
            <person name="Bonnet E."/>
            <person name="Bothwell J.H."/>
            <person name="Bowler C."/>
            <person name="Boyen C."/>
            <person name="Brownlee C."/>
            <person name="Carrano C.J."/>
            <person name="Charrier B."/>
            <person name="Cho G.Y."/>
            <person name="Coelho S.M."/>
            <person name="Collen J."/>
            <person name="Corre E."/>
            <person name="Da Silva C."/>
            <person name="Delage L."/>
            <person name="Delaroque N."/>
            <person name="Dittami S.M."/>
            <person name="Doulbeau S."/>
            <person name="Elias M."/>
            <person name="Farnham G."/>
            <person name="Gachon C.M."/>
            <person name="Gschloessl B."/>
            <person name="Heesch S."/>
            <person name="Jabbari K."/>
            <person name="Jubin C."/>
            <person name="Kawai H."/>
            <person name="Kimura K."/>
            <person name="Kloareg B."/>
            <person name="Kupper F.C."/>
            <person name="Lang D."/>
            <person name="Le Bail A."/>
            <person name="Leblanc C."/>
            <person name="Lerouge P."/>
            <person name="Lohr M."/>
            <person name="Lopez P.J."/>
            <person name="Martens C."/>
            <person name="Maumus F."/>
            <person name="Michel G."/>
            <person name="Miranda-Saavedra D."/>
            <person name="Morales J."/>
            <person name="Moreau H."/>
            <person name="Motomura T."/>
            <person name="Nagasato C."/>
            <person name="Napoli C.A."/>
            <person name="Nelson D.R."/>
            <person name="Nyvall-Collen P."/>
            <person name="Peters A.F."/>
            <person name="Pommier C."/>
            <person name="Potin P."/>
            <person name="Poulain J."/>
            <person name="Quesneville H."/>
            <person name="Read B."/>
            <person name="Rensing S.A."/>
            <person name="Ritter A."/>
            <person name="Rousvoal S."/>
            <person name="Samanta M."/>
            <person name="Samson G."/>
            <person name="Schroeder D.C."/>
            <person name="Segurens B."/>
            <person name="Strittmatter M."/>
            <person name="Tonon T."/>
            <person name="Tregear J.W."/>
            <person name="Valentin K."/>
            <person name="von Dassow P."/>
            <person name="Yamagishi T."/>
            <person name="Van de Peer Y."/>
            <person name="Wincker P."/>
        </authorList>
    </citation>
    <scope>NUCLEOTIDE SEQUENCE [LARGE SCALE GENOMIC DNA]</scope>
    <source>
        <strain evidence="10">Ec32 / CCAP1310/4</strain>
    </source>
</reference>
<evidence type="ECO:0000256" key="7">
    <source>
        <dbReference type="ARBA" id="ARBA00022691"/>
    </source>
</evidence>
<dbReference type="InParanoid" id="D7FPW4"/>
<sequence length="331" mass="35190">MKTGNLAVHIVFLLALRLLWTNAFISPHCPSSHQQQSLTHCTALRPLHEASTTLALSPTSRTRGEHQTSSVNVFTPAANGLGLHRKKGDAGGGISSRPATMLGAWRCSGNTNAELVKNLVDSSLVRSARVVKAMETTDRGFYTPQDAYEDRPQPIGFRATISAPHMHAHALEVLSPAIPMDGGRVLDVGVGSGYLAAALSRMVGAGGVVYGLDYIQQLVELSRTNLDKDDSTMLSSGRVVLKTADGWRGWPENGPYDAIHVGAAAESIPMDLVAQLKVGGRMVVPVGPPSETQMLVQVDRVKDTGPVSESFATEGLMSVVYVPLVNSSTTT</sequence>
<evidence type="ECO:0000256" key="3">
    <source>
        <dbReference type="ARBA" id="ARBA00011890"/>
    </source>
</evidence>
<evidence type="ECO:0000313" key="9">
    <source>
        <dbReference type="EMBL" id="CBJ48295.1"/>
    </source>
</evidence>
<evidence type="ECO:0000313" key="10">
    <source>
        <dbReference type="Proteomes" id="UP000002630"/>
    </source>
</evidence>
<evidence type="ECO:0000256" key="8">
    <source>
        <dbReference type="SAM" id="SignalP"/>
    </source>
</evidence>
<dbReference type="PANTHER" id="PTHR11579">
    <property type="entry name" value="PROTEIN-L-ISOASPARTATE O-METHYLTRANSFERASE"/>
    <property type="match status" value="1"/>
</dbReference>
<gene>
    <name evidence="9" type="ORF">Esi_0002_0013</name>
</gene>
<dbReference type="PANTHER" id="PTHR11579:SF0">
    <property type="entry name" value="PROTEIN-L-ISOASPARTATE(D-ASPARTATE) O-METHYLTRANSFERASE"/>
    <property type="match status" value="1"/>
</dbReference>
<dbReference type="InterPro" id="IPR000682">
    <property type="entry name" value="PCMT"/>
</dbReference>
<dbReference type="Proteomes" id="UP000002630">
    <property type="component" value="Linkage Group LG02"/>
</dbReference>
<dbReference type="Gene3D" id="3.40.50.150">
    <property type="entry name" value="Vaccinia Virus protein VP39"/>
    <property type="match status" value="1"/>
</dbReference>
<keyword evidence="8" id="KW-0732">Signal</keyword>
<evidence type="ECO:0000256" key="2">
    <source>
        <dbReference type="ARBA" id="ARBA00005369"/>
    </source>
</evidence>
<dbReference type="InterPro" id="IPR029063">
    <property type="entry name" value="SAM-dependent_MTases_sf"/>
</dbReference>
<proteinExistence type="inferred from homology"/>
<accession>D7FPW4</accession>
<keyword evidence="4" id="KW-0963">Cytoplasm</keyword>
<dbReference type="Pfam" id="PF01135">
    <property type="entry name" value="PCMT"/>
    <property type="match status" value="1"/>
</dbReference>
<dbReference type="GO" id="GO:0032259">
    <property type="term" value="P:methylation"/>
    <property type="evidence" value="ECO:0007669"/>
    <property type="project" value="UniProtKB-KW"/>
</dbReference>
<keyword evidence="7" id="KW-0949">S-adenosyl-L-methionine</keyword>
<keyword evidence="6 9" id="KW-0808">Transferase</keyword>
<comment type="subcellular location">
    <subcellularLocation>
        <location evidence="1">Cytoplasm</location>
    </subcellularLocation>
</comment>
<dbReference type="EMBL" id="FN649727">
    <property type="protein sequence ID" value="CBJ48295.1"/>
    <property type="molecule type" value="Genomic_DNA"/>
</dbReference>
<evidence type="ECO:0000256" key="6">
    <source>
        <dbReference type="ARBA" id="ARBA00022679"/>
    </source>
</evidence>
<dbReference type="EMBL" id="FN648375">
    <property type="protein sequence ID" value="CBJ48295.1"/>
    <property type="molecule type" value="Genomic_DNA"/>
</dbReference>
<dbReference type="GO" id="GO:0005737">
    <property type="term" value="C:cytoplasm"/>
    <property type="evidence" value="ECO:0007669"/>
    <property type="project" value="UniProtKB-SubCell"/>
</dbReference>
<evidence type="ECO:0000256" key="4">
    <source>
        <dbReference type="ARBA" id="ARBA00022490"/>
    </source>
</evidence>
<keyword evidence="10" id="KW-1185">Reference proteome</keyword>
<evidence type="ECO:0000256" key="1">
    <source>
        <dbReference type="ARBA" id="ARBA00004496"/>
    </source>
</evidence>
<dbReference type="eggNOG" id="KOG1661">
    <property type="taxonomic scope" value="Eukaryota"/>
</dbReference>
<dbReference type="PROSITE" id="PS01279">
    <property type="entry name" value="PCMT"/>
    <property type="match status" value="1"/>
</dbReference>
<keyword evidence="5 9" id="KW-0489">Methyltransferase</keyword>
<protein>
    <recommendedName>
        <fullName evidence="3">protein-L-isoaspartate(D-aspartate) O-methyltransferase</fullName>
        <ecNumber evidence="3">2.1.1.77</ecNumber>
    </recommendedName>
</protein>
<dbReference type="GO" id="GO:0004719">
    <property type="term" value="F:protein-L-isoaspartate (D-aspartate) O-methyltransferase activity"/>
    <property type="evidence" value="ECO:0007669"/>
    <property type="project" value="UniProtKB-EC"/>
</dbReference>